<dbReference type="EMBL" id="CM056795">
    <property type="protein sequence ID" value="KAJ8720994.1"/>
    <property type="molecule type" value="Genomic_DNA"/>
</dbReference>
<keyword evidence="2" id="KW-1185">Reference proteome</keyword>
<evidence type="ECO:0000313" key="1">
    <source>
        <dbReference type="EMBL" id="KAJ8720994.1"/>
    </source>
</evidence>
<name>A0ACC2QPP6_9NEOP</name>
<evidence type="ECO:0000313" key="2">
    <source>
        <dbReference type="Proteomes" id="UP001231649"/>
    </source>
</evidence>
<protein>
    <submittedName>
        <fullName evidence="1">Uncharacterized protein</fullName>
    </submittedName>
</protein>
<comment type="caution">
    <text evidence="1">The sequence shown here is derived from an EMBL/GenBank/DDBJ whole genome shotgun (WGS) entry which is preliminary data.</text>
</comment>
<dbReference type="Proteomes" id="UP001231649">
    <property type="component" value="Chromosome 19"/>
</dbReference>
<accession>A0ACC2QPP6</accession>
<proteinExistence type="predicted"/>
<gene>
    <name evidence="1" type="ORF">PYW08_006459</name>
</gene>
<reference evidence="1" key="1">
    <citation type="submission" date="2023-03" db="EMBL/GenBank/DDBJ databases">
        <title>Chromosome-level genomes of two armyworms, Mythimna separata and Mythimna loreyi, provide insights into the biosynthesis and reception of sex pheromones.</title>
        <authorList>
            <person name="Zhao H."/>
        </authorList>
    </citation>
    <scope>NUCLEOTIDE SEQUENCE</scope>
    <source>
        <strain evidence="1">BeijingLab</strain>
    </source>
</reference>
<organism evidence="1 2">
    <name type="scientific">Mythimna loreyi</name>
    <dbReference type="NCBI Taxonomy" id="667449"/>
    <lineage>
        <taxon>Eukaryota</taxon>
        <taxon>Metazoa</taxon>
        <taxon>Ecdysozoa</taxon>
        <taxon>Arthropoda</taxon>
        <taxon>Hexapoda</taxon>
        <taxon>Insecta</taxon>
        <taxon>Pterygota</taxon>
        <taxon>Neoptera</taxon>
        <taxon>Endopterygota</taxon>
        <taxon>Lepidoptera</taxon>
        <taxon>Glossata</taxon>
        <taxon>Ditrysia</taxon>
        <taxon>Noctuoidea</taxon>
        <taxon>Noctuidae</taxon>
        <taxon>Noctuinae</taxon>
        <taxon>Hadenini</taxon>
        <taxon>Mythimna</taxon>
    </lineage>
</organism>
<sequence length="111" mass="12830">MVRNYIKKKEKSCSKEKLLEVLELVKSKMLNSYEAAKTFNIPRSTIVSHLYGTRGQKKVNPGIKTVFSIDVEPKIASYLHTLEKYGFPLAKKRSQNISITIRRKKRMNNSI</sequence>